<protein>
    <recommendedName>
        <fullName evidence="4 10">4-alpha-glucanotransferase</fullName>
        <ecNumber evidence="3 10">2.4.1.25</ecNumber>
    </recommendedName>
    <alternativeName>
        <fullName evidence="8 10">Amylomaltase</fullName>
    </alternativeName>
    <alternativeName>
        <fullName evidence="9 10">Disproportionating enzyme</fullName>
    </alternativeName>
</protein>
<reference evidence="11" key="2">
    <citation type="journal article" date="2021" name="PeerJ">
        <title>Extensive microbial diversity within the chicken gut microbiome revealed by metagenomics and culture.</title>
        <authorList>
            <person name="Gilroy R."/>
            <person name="Ravi A."/>
            <person name="Getino M."/>
            <person name="Pursley I."/>
            <person name="Horton D.L."/>
            <person name="Alikhan N.F."/>
            <person name="Baker D."/>
            <person name="Gharbi K."/>
            <person name="Hall N."/>
            <person name="Watson M."/>
            <person name="Adriaenssens E.M."/>
            <person name="Foster-Nyarko E."/>
            <person name="Jarju S."/>
            <person name="Secka A."/>
            <person name="Antonio M."/>
            <person name="Oren A."/>
            <person name="Chaudhuri R.R."/>
            <person name="La Ragione R."/>
            <person name="Hildebrand F."/>
            <person name="Pallen M.J."/>
        </authorList>
    </citation>
    <scope>NUCLEOTIDE SEQUENCE</scope>
    <source>
        <strain evidence="11">ChiGjej1B1-19959</strain>
    </source>
</reference>
<gene>
    <name evidence="11" type="primary">malQ</name>
    <name evidence="11" type="ORF">IAC53_08130</name>
</gene>
<evidence type="ECO:0000256" key="1">
    <source>
        <dbReference type="ARBA" id="ARBA00000439"/>
    </source>
</evidence>
<dbReference type="Proteomes" id="UP000824071">
    <property type="component" value="Unassembled WGS sequence"/>
</dbReference>
<keyword evidence="5 10" id="KW-0328">Glycosyltransferase</keyword>
<evidence type="ECO:0000256" key="2">
    <source>
        <dbReference type="ARBA" id="ARBA00005684"/>
    </source>
</evidence>
<dbReference type="AlphaFoldDB" id="A0A9D1IH02"/>
<evidence type="ECO:0000256" key="6">
    <source>
        <dbReference type="ARBA" id="ARBA00022679"/>
    </source>
</evidence>
<dbReference type="GO" id="GO:0004134">
    <property type="term" value="F:4-alpha-glucanotransferase activity"/>
    <property type="evidence" value="ECO:0007669"/>
    <property type="project" value="UniProtKB-EC"/>
</dbReference>
<dbReference type="NCBIfam" id="TIGR00217">
    <property type="entry name" value="malQ"/>
    <property type="match status" value="1"/>
</dbReference>
<dbReference type="EC" id="2.4.1.25" evidence="3 10"/>
<dbReference type="Gene3D" id="3.20.20.80">
    <property type="entry name" value="Glycosidases"/>
    <property type="match status" value="1"/>
</dbReference>
<keyword evidence="7 10" id="KW-0119">Carbohydrate metabolism</keyword>
<evidence type="ECO:0000313" key="11">
    <source>
        <dbReference type="EMBL" id="HIU36556.1"/>
    </source>
</evidence>
<dbReference type="GO" id="GO:0005975">
    <property type="term" value="P:carbohydrate metabolic process"/>
    <property type="evidence" value="ECO:0007669"/>
    <property type="project" value="InterPro"/>
</dbReference>
<sequence length="501" mass="56563">MLHTRASGVLMPVSSLPGRFGCGTFGEDARRFVRAVKEMGFSYWQVLPLNPPDPHGSPYASASAFAVSTLYIDPDTLAREGLVSPADVEAAAFSGSPYTADYAFSKAAHETLLRRAFANAPQALLERVRAFCGEHRWCTDYARFCALHRAFGGRPWYEWPAPFADYARAADAMDDALKRETRFYEFGQYLACTQWYALKLYANEQGVKVLGDMPFYVSADSADVWANRALFELDARTYLRRRVSGVPPDYFSADGQLWGNPLYDWAAMEKDNYRWWCDRLKEARTLYDTIRIDHFRAFASYWAVDAAADSAREGVWEKGPGMRLFDTLYAAFGELPIVAEDLGTYGEDVTRLLEDTGFPGMRVIQFGFSPDADSTHLPHNYPQNCVAYVGTHDNTTLLAWLWEASERDRRFALDYCGFSGGNWGEGGFQSPACRRVIETVWRSGAKLAVIAFQDLCGFGSDARMNVPGRAQGNWLFRTTQETIDQIDKAYYQKINRLFKRG</sequence>
<dbReference type="InterPro" id="IPR017853">
    <property type="entry name" value="GH"/>
</dbReference>
<keyword evidence="6 10" id="KW-0808">Transferase</keyword>
<name>A0A9D1IH02_9FIRM</name>
<evidence type="ECO:0000256" key="7">
    <source>
        <dbReference type="ARBA" id="ARBA00023277"/>
    </source>
</evidence>
<evidence type="ECO:0000256" key="3">
    <source>
        <dbReference type="ARBA" id="ARBA00012560"/>
    </source>
</evidence>
<dbReference type="PANTHER" id="PTHR32438:SF5">
    <property type="entry name" value="4-ALPHA-GLUCANOTRANSFERASE DPE1, CHLOROPLASTIC_AMYLOPLASTIC"/>
    <property type="match status" value="1"/>
</dbReference>
<dbReference type="EMBL" id="DVMW01000044">
    <property type="protein sequence ID" value="HIU36556.1"/>
    <property type="molecule type" value="Genomic_DNA"/>
</dbReference>
<evidence type="ECO:0000256" key="9">
    <source>
        <dbReference type="ARBA" id="ARBA00031501"/>
    </source>
</evidence>
<comment type="caution">
    <text evidence="11">The sequence shown here is derived from an EMBL/GenBank/DDBJ whole genome shotgun (WGS) entry which is preliminary data.</text>
</comment>
<evidence type="ECO:0000256" key="5">
    <source>
        <dbReference type="ARBA" id="ARBA00022676"/>
    </source>
</evidence>
<dbReference type="SUPFAM" id="SSF51445">
    <property type="entry name" value="(Trans)glycosidases"/>
    <property type="match status" value="1"/>
</dbReference>
<evidence type="ECO:0000256" key="8">
    <source>
        <dbReference type="ARBA" id="ARBA00031423"/>
    </source>
</evidence>
<dbReference type="NCBIfam" id="NF011080">
    <property type="entry name" value="PRK14508.1-3"/>
    <property type="match status" value="1"/>
</dbReference>
<comment type="catalytic activity">
    <reaction evidence="1 10">
        <text>Transfers a segment of a (1-&gt;4)-alpha-D-glucan to a new position in an acceptor, which may be glucose or a (1-&gt;4)-alpha-D-glucan.</text>
        <dbReference type="EC" id="2.4.1.25"/>
    </reaction>
</comment>
<proteinExistence type="inferred from homology"/>
<dbReference type="Pfam" id="PF02446">
    <property type="entry name" value="Glyco_hydro_77"/>
    <property type="match status" value="1"/>
</dbReference>
<evidence type="ECO:0000256" key="4">
    <source>
        <dbReference type="ARBA" id="ARBA00020295"/>
    </source>
</evidence>
<comment type="similarity">
    <text evidence="2 10">Belongs to the disproportionating enzyme family.</text>
</comment>
<dbReference type="InterPro" id="IPR003385">
    <property type="entry name" value="Glyco_hydro_77"/>
</dbReference>
<reference evidence="11" key="1">
    <citation type="submission" date="2020-10" db="EMBL/GenBank/DDBJ databases">
        <authorList>
            <person name="Gilroy R."/>
        </authorList>
    </citation>
    <scope>NUCLEOTIDE SEQUENCE</scope>
    <source>
        <strain evidence="11">ChiGjej1B1-19959</strain>
    </source>
</reference>
<organism evidence="11 12">
    <name type="scientific">Candidatus Fimenecus excrementigallinarum</name>
    <dbReference type="NCBI Taxonomy" id="2840816"/>
    <lineage>
        <taxon>Bacteria</taxon>
        <taxon>Bacillati</taxon>
        <taxon>Bacillota</taxon>
        <taxon>Clostridia</taxon>
        <taxon>Candidatus Fimenecus</taxon>
    </lineage>
</organism>
<evidence type="ECO:0000313" key="12">
    <source>
        <dbReference type="Proteomes" id="UP000824071"/>
    </source>
</evidence>
<evidence type="ECO:0000256" key="10">
    <source>
        <dbReference type="RuleBase" id="RU361207"/>
    </source>
</evidence>
<accession>A0A9D1IH02</accession>
<dbReference type="PANTHER" id="PTHR32438">
    <property type="entry name" value="4-ALPHA-GLUCANOTRANSFERASE DPE1, CHLOROPLASTIC/AMYLOPLASTIC"/>
    <property type="match status" value="1"/>
</dbReference>